<evidence type="ECO:0000259" key="12">
    <source>
        <dbReference type="Pfam" id="PF02581"/>
    </source>
</evidence>
<evidence type="ECO:0000256" key="9">
    <source>
        <dbReference type="HAMAP-Rule" id="MF_00097"/>
    </source>
</evidence>
<evidence type="ECO:0000313" key="13">
    <source>
        <dbReference type="EMBL" id="SHK34415.1"/>
    </source>
</evidence>
<keyword evidence="5 9" id="KW-0784">Thiamine biosynthesis</keyword>
<feature type="binding site" evidence="9">
    <location>
        <position position="64"/>
    </location>
    <ligand>
        <name>4-amino-2-methyl-5-(diphosphooxymethyl)pyrimidine</name>
        <dbReference type="ChEBI" id="CHEBI:57841"/>
    </ligand>
</feature>
<gene>
    <name evidence="9" type="primary">thiE</name>
    <name evidence="13" type="ORF">SAMN02745883_01841</name>
</gene>
<evidence type="ECO:0000256" key="8">
    <source>
        <dbReference type="ARBA" id="ARBA00047883"/>
    </source>
</evidence>
<dbReference type="GO" id="GO:0005737">
    <property type="term" value="C:cytoplasm"/>
    <property type="evidence" value="ECO:0007669"/>
    <property type="project" value="TreeGrafter"/>
</dbReference>
<dbReference type="PANTHER" id="PTHR20857:SF23">
    <property type="entry name" value="THIAMINE BIOSYNTHETIC BIFUNCTIONAL ENZYME"/>
    <property type="match status" value="1"/>
</dbReference>
<sequence>MLYLITNRKIIKQGNLYSIVESAVIGGIDRVILREKDLSYEKLLLTASILKPILSKYNVPLIINTNLEVAKSLNADGFHIGFQNIKNKKIEFKGILGISVHNLEEAIAAENLGADYLLAGHIYKTDCKKGLKPKGIKLIKDIKANVNIPVIALGGINEKNAPEVISAGADGIAVMSYIMSSKFPYLSAKILKSAITLK</sequence>
<accession>A0A1M6RPP4</accession>
<dbReference type="Proteomes" id="UP000184082">
    <property type="component" value="Unassembled WGS sequence"/>
</dbReference>
<keyword evidence="3" id="KW-0479">Metal-binding</keyword>
<keyword evidence="4" id="KW-0460">Magnesium</keyword>
<feature type="binding site" evidence="9">
    <location>
        <position position="128"/>
    </location>
    <ligand>
        <name>4-amino-2-methyl-5-(diphosphooxymethyl)pyrimidine</name>
        <dbReference type="ChEBI" id="CHEBI:57841"/>
    </ligand>
</feature>
<dbReference type="InterPro" id="IPR036206">
    <property type="entry name" value="ThiamineP_synth_sf"/>
</dbReference>
<comment type="caution">
    <text evidence="9">Lacks conserved residue(s) required for the propagation of feature annotation.</text>
</comment>
<keyword evidence="2 9" id="KW-0808">Transferase</keyword>
<comment type="function">
    <text evidence="9">Condenses 4-methyl-5-(beta-hydroxyethyl)thiazole monophosphate (THZ-P) and 2-methyl-4-amino-5-hydroxymethyl pyrimidine pyrophosphate (HMP-PP) to form thiamine monophosphate (TMP).</text>
</comment>
<dbReference type="RefSeq" id="WP_094756828.1">
    <property type="nucleotide sequence ID" value="NZ_FRAJ01000015.1"/>
</dbReference>
<dbReference type="Pfam" id="PF02581">
    <property type="entry name" value="TMP-TENI"/>
    <property type="match status" value="1"/>
</dbReference>
<dbReference type="InterPro" id="IPR013785">
    <property type="entry name" value="Aldolase_TIM"/>
</dbReference>
<dbReference type="GO" id="GO:0000287">
    <property type="term" value="F:magnesium ion binding"/>
    <property type="evidence" value="ECO:0007669"/>
    <property type="project" value="UniProtKB-UniRule"/>
</dbReference>
<feature type="binding site" evidence="9">
    <location>
        <position position="155"/>
    </location>
    <ligand>
        <name>2-[(2R,5Z)-2-carboxy-4-methylthiazol-5(2H)-ylidene]ethyl phosphate</name>
        <dbReference type="ChEBI" id="CHEBI:62899"/>
    </ligand>
</feature>
<dbReference type="EMBL" id="FRAJ01000015">
    <property type="protein sequence ID" value="SHK34415.1"/>
    <property type="molecule type" value="Genomic_DNA"/>
</dbReference>
<evidence type="ECO:0000313" key="14">
    <source>
        <dbReference type="Proteomes" id="UP000184082"/>
    </source>
</evidence>
<comment type="catalytic activity">
    <reaction evidence="6 9 10">
        <text>4-methyl-5-(2-phosphooxyethyl)-thiazole + 4-amino-2-methyl-5-(diphosphooxymethyl)pyrimidine + H(+) = thiamine phosphate + diphosphate</text>
        <dbReference type="Rhea" id="RHEA:22328"/>
        <dbReference type="ChEBI" id="CHEBI:15378"/>
        <dbReference type="ChEBI" id="CHEBI:33019"/>
        <dbReference type="ChEBI" id="CHEBI:37575"/>
        <dbReference type="ChEBI" id="CHEBI:57841"/>
        <dbReference type="ChEBI" id="CHEBI:58296"/>
        <dbReference type="EC" id="2.5.1.3"/>
    </reaction>
</comment>
<dbReference type="PANTHER" id="PTHR20857">
    <property type="entry name" value="THIAMINE-PHOSPHATE PYROPHOSPHORYLASE"/>
    <property type="match status" value="1"/>
</dbReference>
<dbReference type="HAMAP" id="MF_00097">
    <property type="entry name" value="TMP_synthase"/>
    <property type="match status" value="1"/>
</dbReference>
<evidence type="ECO:0000256" key="3">
    <source>
        <dbReference type="ARBA" id="ARBA00022723"/>
    </source>
</evidence>
<feature type="binding site" evidence="9">
    <location>
        <position position="99"/>
    </location>
    <ligand>
        <name>4-amino-2-methyl-5-(diphosphooxymethyl)pyrimidine</name>
        <dbReference type="ChEBI" id="CHEBI:57841"/>
    </ligand>
</feature>
<dbReference type="CDD" id="cd00564">
    <property type="entry name" value="TMP_TenI"/>
    <property type="match status" value="1"/>
</dbReference>
<keyword evidence="14" id="KW-1185">Reference proteome</keyword>
<dbReference type="NCBIfam" id="TIGR00693">
    <property type="entry name" value="thiE"/>
    <property type="match status" value="1"/>
</dbReference>
<feature type="domain" description="Thiamine phosphate synthase/TenI" evidence="12">
    <location>
        <begin position="2"/>
        <end position="178"/>
    </location>
</feature>
<evidence type="ECO:0000256" key="2">
    <source>
        <dbReference type="ARBA" id="ARBA00022679"/>
    </source>
</evidence>
<comment type="catalytic activity">
    <reaction evidence="7 9 10">
        <text>2-(2-carboxy-4-methylthiazol-5-yl)ethyl phosphate + 4-amino-2-methyl-5-(diphosphooxymethyl)pyrimidine + 2 H(+) = thiamine phosphate + CO2 + diphosphate</text>
        <dbReference type="Rhea" id="RHEA:47848"/>
        <dbReference type="ChEBI" id="CHEBI:15378"/>
        <dbReference type="ChEBI" id="CHEBI:16526"/>
        <dbReference type="ChEBI" id="CHEBI:33019"/>
        <dbReference type="ChEBI" id="CHEBI:37575"/>
        <dbReference type="ChEBI" id="CHEBI:57841"/>
        <dbReference type="ChEBI" id="CHEBI:62890"/>
        <dbReference type="EC" id="2.5.1.3"/>
    </reaction>
</comment>
<dbReference type="SUPFAM" id="SSF51391">
    <property type="entry name" value="Thiamin phosphate synthase"/>
    <property type="match status" value="1"/>
</dbReference>
<comment type="pathway">
    <text evidence="1 9 11">Cofactor biosynthesis; thiamine diphosphate biosynthesis; thiamine phosphate from 4-amino-2-methyl-5-diphosphomethylpyrimidine and 4-methyl-5-(2-phosphoethyl)-thiazole: step 1/1.</text>
</comment>
<dbReference type="EC" id="2.5.1.3" evidence="9"/>
<protein>
    <recommendedName>
        <fullName evidence="9">Thiamine-phosphate synthase</fullName>
        <shortName evidence="9">TP synthase</shortName>
        <shortName evidence="9">TPS</shortName>
        <ecNumber evidence="9">2.5.1.3</ecNumber>
    </recommendedName>
    <alternativeName>
        <fullName evidence="9">Thiamine-phosphate pyrophosphorylase</fullName>
        <shortName evidence="9">TMP pyrophosphorylase</shortName>
        <shortName evidence="9">TMP-PPase</shortName>
    </alternativeName>
</protein>
<dbReference type="InterPro" id="IPR034291">
    <property type="entry name" value="TMP_synthase"/>
</dbReference>
<dbReference type="GO" id="GO:0009229">
    <property type="term" value="P:thiamine diphosphate biosynthetic process"/>
    <property type="evidence" value="ECO:0007669"/>
    <property type="project" value="UniProtKB-UniRule"/>
</dbReference>
<dbReference type="GO" id="GO:0004789">
    <property type="term" value="F:thiamine-phosphate diphosphorylase activity"/>
    <property type="evidence" value="ECO:0007669"/>
    <property type="project" value="UniProtKB-UniRule"/>
</dbReference>
<proteinExistence type="inferred from homology"/>
<dbReference type="AlphaFoldDB" id="A0A1M6RPP4"/>
<dbReference type="UniPathway" id="UPA00060">
    <property type="reaction ID" value="UER00141"/>
</dbReference>
<evidence type="ECO:0000256" key="7">
    <source>
        <dbReference type="ARBA" id="ARBA00047851"/>
    </source>
</evidence>
<dbReference type="Gene3D" id="3.20.20.70">
    <property type="entry name" value="Aldolase class I"/>
    <property type="match status" value="1"/>
</dbReference>
<evidence type="ECO:0000256" key="5">
    <source>
        <dbReference type="ARBA" id="ARBA00022977"/>
    </source>
</evidence>
<reference evidence="13 14" key="1">
    <citation type="submission" date="2016-11" db="EMBL/GenBank/DDBJ databases">
        <authorList>
            <person name="Jaros S."/>
            <person name="Januszkiewicz K."/>
            <person name="Wedrychowicz H."/>
        </authorList>
    </citation>
    <scope>NUCLEOTIDE SEQUENCE [LARGE SCALE GENOMIC DNA]</scope>
    <source>
        <strain evidence="13 14">DSM 14501</strain>
    </source>
</reference>
<comment type="similarity">
    <text evidence="9 10">Belongs to the thiamine-phosphate synthase family.</text>
</comment>
<organism evidence="13 14">
    <name type="scientific">Caminicella sporogenes DSM 14501</name>
    <dbReference type="NCBI Taxonomy" id="1121266"/>
    <lineage>
        <taxon>Bacteria</taxon>
        <taxon>Bacillati</taxon>
        <taxon>Bacillota</taxon>
        <taxon>Clostridia</taxon>
        <taxon>Peptostreptococcales</taxon>
        <taxon>Caminicellaceae</taxon>
        <taxon>Caminicella</taxon>
    </lineage>
</organism>
<evidence type="ECO:0000256" key="11">
    <source>
        <dbReference type="RuleBase" id="RU004253"/>
    </source>
</evidence>
<evidence type="ECO:0000256" key="1">
    <source>
        <dbReference type="ARBA" id="ARBA00005165"/>
    </source>
</evidence>
<comment type="catalytic activity">
    <reaction evidence="8 9 10">
        <text>2-[(2R,5Z)-2-carboxy-4-methylthiazol-5(2H)-ylidene]ethyl phosphate + 4-amino-2-methyl-5-(diphosphooxymethyl)pyrimidine + 2 H(+) = thiamine phosphate + CO2 + diphosphate</text>
        <dbReference type="Rhea" id="RHEA:47844"/>
        <dbReference type="ChEBI" id="CHEBI:15378"/>
        <dbReference type="ChEBI" id="CHEBI:16526"/>
        <dbReference type="ChEBI" id="CHEBI:33019"/>
        <dbReference type="ChEBI" id="CHEBI:37575"/>
        <dbReference type="ChEBI" id="CHEBI:57841"/>
        <dbReference type="ChEBI" id="CHEBI:62899"/>
        <dbReference type="EC" id="2.5.1.3"/>
    </reaction>
</comment>
<dbReference type="GO" id="GO:0009228">
    <property type="term" value="P:thiamine biosynthetic process"/>
    <property type="evidence" value="ECO:0007669"/>
    <property type="project" value="UniProtKB-KW"/>
</dbReference>
<name>A0A1M6RPP4_9FIRM</name>
<evidence type="ECO:0000256" key="10">
    <source>
        <dbReference type="RuleBase" id="RU003826"/>
    </source>
</evidence>
<evidence type="ECO:0000256" key="6">
    <source>
        <dbReference type="ARBA" id="ARBA00047334"/>
    </source>
</evidence>
<dbReference type="STRING" id="1121266.SAMN02745883_01841"/>
<dbReference type="InterPro" id="IPR022998">
    <property type="entry name" value="ThiamineP_synth_TenI"/>
</dbReference>
<evidence type="ECO:0000256" key="4">
    <source>
        <dbReference type="ARBA" id="ARBA00022842"/>
    </source>
</evidence>